<evidence type="ECO:0000313" key="2">
    <source>
        <dbReference type="EMBL" id="ARU55173.1"/>
    </source>
</evidence>
<dbReference type="RefSeq" id="WP_087460305.1">
    <property type="nucleotide sequence ID" value="NZ_CP021425.1"/>
</dbReference>
<gene>
    <name evidence="2" type="ORF">OLMES_1088</name>
</gene>
<dbReference type="Proteomes" id="UP000196027">
    <property type="component" value="Chromosome"/>
</dbReference>
<dbReference type="KEGG" id="ome:OLMES_1088"/>
<dbReference type="InterPro" id="IPR008503">
    <property type="entry name" value="Asp_endopeptidase"/>
</dbReference>
<name>A0A1Y0I6Z5_9GAMM</name>
<keyword evidence="3" id="KW-1185">Reference proteome</keyword>
<dbReference type="SUPFAM" id="SSF50630">
    <property type="entry name" value="Acid proteases"/>
    <property type="match status" value="1"/>
</dbReference>
<dbReference type="Pfam" id="PF05618">
    <property type="entry name" value="Zn_protease"/>
    <property type="match status" value="1"/>
</dbReference>
<protein>
    <recommendedName>
        <fullName evidence="1">Retropepsin-like aspartic endopeptidase domain-containing protein</fullName>
    </recommendedName>
</protein>
<organism evidence="2 3">
    <name type="scientific">Oleiphilus messinensis</name>
    <dbReference type="NCBI Taxonomy" id="141451"/>
    <lineage>
        <taxon>Bacteria</taxon>
        <taxon>Pseudomonadati</taxon>
        <taxon>Pseudomonadota</taxon>
        <taxon>Gammaproteobacteria</taxon>
        <taxon>Oceanospirillales</taxon>
        <taxon>Oleiphilaceae</taxon>
        <taxon>Oleiphilus</taxon>
    </lineage>
</organism>
<dbReference type="Gene3D" id="2.40.70.10">
    <property type="entry name" value="Acid Proteases"/>
    <property type="match status" value="1"/>
</dbReference>
<dbReference type="EMBL" id="CP021425">
    <property type="protein sequence ID" value="ARU55173.1"/>
    <property type="molecule type" value="Genomic_DNA"/>
</dbReference>
<dbReference type="AlphaFoldDB" id="A0A1Y0I6Z5"/>
<reference evidence="2 3" key="1">
    <citation type="submission" date="2017-05" db="EMBL/GenBank/DDBJ databases">
        <title>Genomic insights into alkan degradation activity of Oleiphilus messinensis.</title>
        <authorList>
            <person name="Kozyavkin S.A."/>
            <person name="Slesarev A.I."/>
            <person name="Golyshin P.N."/>
            <person name="Korzhenkov A."/>
            <person name="Golyshina O.N."/>
            <person name="Toshchakov S.V."/>
        </authorList>
    </citation>
    <scope>NUCLEOTIDE SEQUENCE [LARGE SCALE GENOMIC DNA]</scope>
    <source>
        <strain evidence="2 3">ME102</strain>
    </source>
</reference>
<evidence type="ECO:0000259" key="1">
    <source>
        <dbReference type="Pfam" id="PF05618"/>
    </source>
</evidence>
<dbReference type="OrthoDB" id="9782977at2"/>
<dbReference type="PANTHER" id="PTHR38037">
    <property type="entry name" value="ZN_PROTEASE DOMAIN-CONTAINING PROTEIN"/>
    <property type="match status" value="1"/>
</dbReference>
<accession>A0A1Y0I6Z5</accession>
<evidence type="ECO:0000313" key="3">
    <source>
        <dbReference type="Proteomes" id="UP000196027"/>
    </source>
</evidence>
<dbReference type="PANTHER" id="PTHR38037:SF1">
    <property type="entry name" value="ATP-DEPENDENT ZINC PROTEASE DOMAIN-CONTAINING PROTEIN-RELATED"/>
    <property type="match status" value="1"/>
</dbReference>
<proteinExistence type="predicted"/>
<sequence>MDKLKILGWREWFSLPELGITSIKAKIDTGARTSCLHAFEVEGFEKPDGSPYVRFKVHPIQDNLDAVIECECPVVDQRTVSDSGGHKELRYVIQTTAVCGDEQWPIEMTLTNRDTMRFRMLLGRTAMEGRFAVDPESSYLQSNPDQETES</sequence>
<feature type="domain" description="Retropepsin-like aspartic endopeptidase" evidence="1">
    <location>
        <begin position="6"/>
        <end position="143"/>
    </location>
</feature>
<dbReference type="InterPro" id="IPR021109">
    <property type="entry name" value="Peptidase_aspartic_dom_sf"/>
</dbReference>